<sequence length="85" mass="9489">KLEAEVPVRLFLSVGRKDSINVKSLLTFIQDAASVKNHEIGDIDILDKFTFMDVSSGTAEKIINKCSGKKLNRRKVNIEIAKSKK</sequence>
<dbReference type="Proteomes" id="UP000011944">
    <property type="component" value="Unassembled WGS sequence"/>
</dbReference>
<dbReference type="GO" id="GO:0004386">
    <property type="term" value="F:helicase activity"/>
    <property type="evidence" value="ECO:0007669"/>
    <property type="project" value="UniProtKB-KW"/>
</dbReference>
<protein>
    <submittedName>
        <fullName evidence="2">DEAD/DEAH box family ATP-dependent RNA helicase</fullName>
    </submittedName>
</protein>
<feature type="domain" description="DEAD box helicase DbpA/CsdA RNA-binding" evidence="1">
    <location>
        <begin position="9"/>
        <end position="79"/>
    </location>
</feature>
<evidence type="ECO:0000313" key="2">
    <source>
        <dbReference type="EMBL" id="EKN41420.1"/>
    </source>
</evidence>
<dbReference type="AlphaFoldDB" id="M1ZWT1"/>
<dbReference type="CDD" id="cd12252">
    <property type="entry name" value="RRM_DbpA"/>
    <property type="match status" value="1"/>
</dbReference>
<reference evidence="2 3" key="2">
    <citation type="submission" date="2013-03" db="EMBL/GenBank/DDBJ databases">
        <title>Diversity in Clostridium botulinum.</title>
        <authorList>
            <person name="Timme R.E."/>
            <person name="Allard M."/>
            <person name="Luo Y."/>
            <person name="Strain E."/>
            <person name="Gonzalez-Escalona N."/>
            <person name="Brown E."/>
        </authorList>
    </citation>
    <scope>NUCLEOTIDE SEQUENCE [LARGE SCALE GENOMIC DNA]</scope>
    <source>
        <strain evidence="2 3">CFSAN001627</strain>
    </source>
</reference>
<keyword evidence="2" id="KW-0547">Nucleotide-binding</keyword>
<dbReference type="InterPro" id="IPR012677">
    <property type="entry name" value="Nucleotide-bd_a/b_plait_sf"/>
</dbReference>
<dbReference type="PATRIC" id="fig|1232189.3.peg.2118"/>
<evidence type="ECO:0000259" key="1">
    <source>
        <dbReference type="Pfam" id="PF03880"/>
    </source>
</evidence>
<comment type="caution">
    <text evidence="2">The sequence shown here is derived from an EMBL/GenBank/DDBJ whole genome shotgun (WGS) entry which is preliminary data.</text>
</comment>
<name>M1ZWT1_CLOBO</name>
<organism evidence="2 3">
    <name type="scientific">Clostridium botulinum CFSAN001627</name>
    <dbReference type="NCBI Taxonomy" id="1232189"/>
    <lineage>
        <taxon>Bacteria</taxon>
        <taxon>Bacillati</taxon>
        <taxon>Bacillota</taxon>
        <taxon>Clostridia</taxon>
        <taxon>Eubacteriales</taxon>
        <taxon>Clostridiaceae</taxon>
        <taxon>Clostridium</taxon>
    </lineage>
</organism>
<dbReference type="EMBL" id="AMXI01000779">
    <property type="protein sequence ID" value="EKN41420.1"/>
    <property type="molecule type" value="Genomic_DNA"/>
</dbReference>
<proteinExistence type="predicted"/>
<gene>
    <name evidence="2" type="ORF">CFSAN001627_13368</name>
</gene>
<keyword evidence="2" id="KW-0067">ATP-binding</keyword>
<dbReference type="InterPro" id="IPR005580">
    <property type="entry name" value="DbpA/CsdA_RNA-bd_dom"/>
</dbReference>
<reference evidence="2 3" key="1">
    <citation type="submission" date="2012-10" db="EMBL/GenBank/DDBJ databases">
        <authorList>
            <person name="Strain E.A."/>
            <person name="Brown E."/>
            <person name="Allard M.W."/>
            <person name="Gonzalez-Escalona N."/>
            <person name="Timme R."/>
        </authorList>
    </citation>
    <scope>NUCLEOTIDE SEQUENCE [LARGE SCALE GENOMIC DNA]</scope>
    <source>
        <strain evidence="2 3">CFSAN001627</strain>
    </source>
</reference>
<evidence type="ECO:0000313" key="3">
    <source>
        <dbReference type="Proteomes" id="UP000011944"/>
    </source>
</evidence>
<dbReference type="Pfam" id="PF03880">
    <property type="entry name" value="DbpA"/>
    <property type="match status" value="1"/>
</dbReference>
<keyword evidence="2" id="KW-0378">Hydrolase</keyword>
<accession>M1ZWT1</accession>
<feature type="non-terminal residue" evidence="2">
    <location>
        <position position="1"/>
    </location>
</feature>
<dbReference type="Gene3D" id="3.30.70.330">
    <property type="match status" value="1"/>
</dbReference>
<keyword evidence="2" id="KW-0347">Helicase</keyword>